<dbReference type="Gene3D" id="3.30.530.20">
    <property type="match status" value="1"/>
</dbReference>
<dbReference type="InterPro" id="IPR023393">
    <property type="entry name" value="START-like_dom_sf"/>
</dbReference>
<sequence length="97" mass="10917">MHGPDGERSDNPGCFLEVIPQQKIVMTSMLTADYRPAVSPFAMTAIITFADEQVGCRYTATVLHADDETREQHEQMGFFEGWNIVIDQLNDLALTLR</sequence>
<dbReference type="EMBL" id="CP003200">
    <property type="protein sequence ID" value="AEW59814.1"/>
    <property type="molecule type" value="Genomic_DNA"/>
</dbReference>
<dbReference type="KEGG" id="kpm:KPHS_11160"/>
<dbReference type="SUPFAM" id="SSF55961">
    <property type="entry name" value="Bet v1-like"/>
    <property type="match status" value="1"/>
</dbReference>
<gene>
    <name evidence="3" type="ordered locus">KPHS_11160</name>
</gene>
<dbReference type="GeneID" id="11846114"/>
<comment type="similarity">
    <text evidence="1">Belongs to the AHA1 family.</text>
</comment>
<dbReference type="Proteomes" id="UP000007841">
    <property type="component" value="Chromosome"/>
</dbReference>
<feature type="domain" description="Activator of Hsp90 ATPase homologue 1/2-like C-terminal" evidence="2">
    <location>
        <begin position="1"/>
        <end position="92"/>
    </location>
</feature>
<reference evidence="3 4" key="1">
    <citation type="journal article" date="2012" name="J. Bacteriol.">
        <title>Complete genome sequence of Klebsiella pneumoniae subsp. pneumoniae HS11286, a multidrug-resistant strain isolated from human sputum.</title>
        <authorList>
            <person name="Liu P."/>
            <person name="Li P."/>
            <person name="Jiang X."/>
            <person name="Bi D."/>
            <person name="Xie Y."/>
            <person name="Tai C."/>
            <person name="Deng Z."/>
            <person name="Rajakumar K."/>
            <person name="Ou H.Y."/>
        </authorList>
    </citation>
    <scope>NUCLEOTIDE SEQUENCE [LARGE SCALE GENOMIC DNA]</scope>
    <source>
        <strain evidence="3 4">HS11286</strain>
    </source>
</reference>
<keyword evidence="4" id="KW-1185">Reference proteome</keyword>
<dbReference type="PATRIC" id="fig|1125630.4.peg.1083"/>
<protein>
    <recommendedName>
        <fullName evidence="2">Activator of Hsp90 ATPase homologue 1/2-like C-terminal domain-containing protein</fullName>
    </recommendedName>
</protein>
<dbReference type="RefSeq" id="WP_014342880.1">
    <property type="nucleotide sequence ID" value="NC_016845.1"/>
</dbReference>
<dbReference type="InterPro" id="IPR013538">
    <property type="entry name" value="ASHA1/2-like_C"/>
</dbReference>
<name>A0A0H3GSN8_KLEPH</name>
<dbReference type="STRING" id="1125630.KPHS_11160"/>
<evidence type="ECO:0000313" key="3">
    <source>
        <dbReference type="EMBL" id="AEW59814.1"/>
    </source>
</evidence>
<evidence type="ECO:0000313" key="4">
    <source>
        <dbReference type="Proteomes" id="UP000007841"/>
    </source>
</evidence>
<evidence type="ECO:0000259" key="2">
    <source>
        <dbReference type="Pfam" id="PF08327"/>
    </source>
</evidence>
<dbReference type="HOGENOM" id="CLU_2343031_0_0_6"/>
<organism evidence="3 4">
    <name type="scientific">Klebsiella pneumoniae subsp. pneumoniae (strain HS11286)</name>
    <dbReference type="NCBI Taxonomy" id="1125630"/>
    <lineage>
        <taxon>Bacteria</taxon>
        <taxon>Pseudomonadati</taxon>
        <taxon>Pseudomonadota</taxon>
        <taxon>Gammaproteobacteria</taxon>
        <taxon>Enterobacterales</taxon>
        <taxon>Enterobacteriaceae</taxon>
        <taxon>Klebsiella/Raoultella group</taxon>
        <taxon>Klebsiella</taxon>
        <taxon>Klebsiella pneumoniae complex</taxon>
    </lineage>
</organism>
<dbReference type="AlphaFoldDB" id="A0A0H3GSN8"/>
<proteinExistence type="inferred from homology"/>
<accession>A0A0H3GSN8</accession>
<dbReference type="Pfam" id="PF08327">
    <property type="entry name" value="AHSA1"/>
    <property type="match status" value="1"/>
</dbReference>
<evidence type="ECO:0000256" key="1">
    <source>
        <dbReference type="ARBA" id="ARBA00006817"/>
    </source>
</evidence>
<dbReference type="RefSeq" id="YP_005225416.1">
    <property type="nucleotide sequence ID" value="NC_016845.1"/>
</dbReference>